<gene>
    <name evidence="3" type="ORF">ACFQ21_29690</name>
</gene>
<reference evidence="4" key="1">
    <citation type="journal article" date="2019" name="Int. J. Syst. Evol. Microbiol.">
        <title>The Global Catalogue of Microorganisms (GCM) 10K type strain sequencing project: providing services to taxonomists for standard genome sequencing and annotation.</title>
        <authorList>
            <consortium name="The Broad Institute Genomics Platform"/>
            <consortium name="The Broad Institute Genome Sequencing Center for Infectious Disease"/>
            <person name="Wu L."/>
            <person name="Ma J."/>
        </authorList>
    </citation>
    <scope>NUCLEOTIDE SEQUENCE [LARGE SCALE GENOMIC DNA]</scope>
    <source>
        <strain evidence="4">CCUG 58938</strain>
    </source>
</reference>
<sequence>MRLGRILMVMIMAGAAALEVIAQEREQNNPPVQSEHIDIAKSVRIFPNPAVEFVHVRIDQFKAEDIKLSLHNIIGNEVSTETEIVDEHEIRVRVKDLASGYYLLAMKDKDSKFTSTFKFVKK</sequence>
<comment type="caution">
    <text evidence="3">The sequence shown here is derived from an EMBL/GenBank/DDBJ whole genome shotgun (WGS) entry which is preliminary data.</text>
</comment>
<name>A0ABW3KC64_9BACT</name>
<keyword evidence="1" id="KW-0732">Signal</keyword>
<organism evidence="3 4">
    <name type="scientific">Ohtaekwangia kribbensis</name>
    <dbReference type="NCBI Taxonomy" id="688913"/>
    <lineage>
        <taxon>Bacteria</taxon>
        <taxon>Pseudomonadati</taxon>
        <taxon>Bacteroidota</taxon>
        <taxon>Cytophagia</taxon>
        <taxon>Cytophagales</taxon>
        <taxon>Fulvivirgaceae</taxon>
        <taxon>Ohtaekwangia</taxon>
    </lineage>
</organism>
<dbReference type="NCBIfam" id="TIGR04183">
    <property type="entry name" value="Por_Secre_tail"/>
    <property type="match status" value="1"/>
</dbReference>
<feature type="domain" description="Secretion system C-terminal sorting" evidence="2">
    <location>
        <begin position="45"/>
        <end position="115"/>
    </location>
</feature>
<dbReference type="InterPro" id="IPR026444">
    <property type="entry name" value="Secre_tail"/>
</dbReference>
<keyword evidence="4" id="KW-1185">Reference proteome</keyword>
<dbReference type="Proteomes" id="UP001597112">
    <property type="component" value="Unassembled WGS sequence"/>
</dbReference>
<feature type="signal peptide" evidence="1">
    <location>
        <begin position="1"/>
        <end position="22"/>
    </location>
</feature>
<dbReference type="RefSeq" id="WP_377586338.1">
    <property type="nucleotide sequence ID" value="NZ_JBHTKA010000016.1"/>
</dbReference>
<evidence type="ECO:0000256" key="1">
    <source>
        <dbReference type="SAM" id="SignalP"/>
    </source>
</evidence>
<proteinExistence type="predicted"/>
<feature type="chain" id="PRO_5047305090" evidence="1">
    <location>
        <begin position="23"/>
        <end position="122"/>
    </location>
</feature>
<evidence type="ECO:0000313" key="3">
    <source>
        <dbReference type="EMBL" id="MFD1003535.1"/>
    </source>
</evidence>
<evidence type="ECO:0000259" key="2">
    <source>
        <dbReference type="Pfam" id="PF18962"/>
    </source>
</evidence>
<protein>
    <submittedName>
        <fullName evidence="3">T9SS type A sorting domain-containing protein</fullName>
    </submittedName>
</protein>
<dbReference type="EMBL" id="JBHTKA010000016">
    <property type="protein sequence ID" value="MFD1003535.1"/>
    <property type="molecule type" value="Genomic_DNA"/>
</dbReference>
<dbReference type="Pfam" id="PF18962">
    <property type="entry name" value="Por_Secre_tail"/>
    <property type="match status" value="1"/>
</dbReference>
<evidence type="ECO:0000313" key="4">
    <source>
        <dbReference type="Proteomes" id="UP001597112"/>
    </source>
</evidence>
<accession>A0ABW3KC64</accession>